<gene>
    <name evidence="2" type="ORF">GCM10025862_37760</name>
</gene>
<dbReference type="Pfam" id="PF13551">
    <property type="entry name" value="HTH_29"/>
    <property type="match status" value="1"/>
</dbReference>
<dbReference type="Proteomes" id="UP001157109">
    <property type="component" value="Unassembled WGS sequence"/>
</dbReference>
<evidence type="ECO:0000313" key="2">
    <source>
        <dbReference type="EMBL" id="GMA21755.1"/>
    </source>
</evidence>
<proteinExistence type="predicted"/>
<dbReference type="EMBL" id="BSUJ01000001">
    <property type="protein sequence ID" value="GMA21755.1"/>
    <property type="molecule type" value="Genomic_DNA"/>
</dbReference>
<sequence>MVLREGDREVLSRLVRSSSARAGLAQRARIVLLAADGQSSVSIAQRVEVSRPTAIEWRNRYGAKGIDGLADDPRSGRPREVDYARSSRRRWLRRRRSTG</sequence>
<organism evidence="2 3">
    <name type="scientific">Arsenicicoccus piscis</name>
    <dbReference type="NCBI Taxonomy" id="673954"/>
    <lineage>
        <taxon>Bacteria</taxon>
        <taxon>Bacillati</taxon>
        <taxon>Actinomycetota</taxon>
        <taxon>Actinomycetes</taxon>
        <taxon>Micrococcales</taxon>
        <taxon>Intrasporangiaceae</taxon>
        <taxon>Arsenicicoccus</taxon>
    </lineage>
</organism>
<evidence type="ECO:0000256" key="1">
    <source>
        <dbReference type="SAM" id="MobiDB-lite"/>
    </source>
</evidence>
<evidence type="ECO:0008006" key="4">
    <source>
        <dbReference type="Google" id="ProtNLM"/>
    </source>
</evidence>
<feature type="compositionally biased region" description="Basic and acidic residues" evidence="1">
    <location>
        <begin position="71"/>
        <end position="83"/>
    </location>
</feature>
<comment type="caution">
    <text evidence="2">The sequence shown here is derived from an EMBL/GenBank/DDBJ whole genome shotgun (WGS) entry which is preliminary data.</text>
</comment>
<reference evidence="3" key="1">
    <citation type="journal article" date="2019" name="Int. J. Syst. Evol. Microbiol.">
        <title>The Global Catalogue of Microorganisms (GCM) 10K type strain sequencing project: providing services to taxonomists for standard genome sequencing and annotation.</title>
        <authorList>
            <consortium name="The Broad Institute Genomics Platform"/>
            <consortium name="The Broad Institute Genome Sequencing Center for Infectious Disease"/>
            <person name="Wu L."/>
            <person name="Ma J."/>
        </authorList>
    </citation>
    <scope>NUCLEOTIDE SEQUENCE [LARGE SCALE GENOMIC DNA]</scope>
    <source>
        <strain evidence="3">NBRC 105830</strain>
    </source>
</reference>
<name>A0ABQ6HTX8_9MICO</name>
<protein>
    <recommendedName>
        <fullName evidence="4">Helix-turn-helix domain-containing protein</fullName>
    </recommendedName>
</protein>
<keyword evidence="3" id="KW-1185">Reference proteome</keyword>
<dbReference type="SUPFAM" id="SSF46689">
    <property type="entry name" value="Homeodomain-like"/>
    <property type="match status" value="1"/>
</dbReference>
<accession>A0ABQ6HTX8</accession>
<evidence type="ECO:0000313" key="3">
    <source>
        <dbReference type="Proteomes" id="UP001157109"/>
    </source>
</evidence>
<dbReference type="InterPro" id="IPR009057">
    <property type="entry name" value="Homeodomain-like_sf"/>
</dbReference>
<feature type="region of interest" description="Disordered" evidence="1">
    <location>
        <begin position="64"/>
        <end position="83"/>
    </location>
</feature>